<feature type="compositionally biased region" description="Basic and acidic residues" evidence="1">
    <location>
        <begin position="97"/>
        <end position="112"/>
    </location>
</feature>
<accession>W2HIA8</accession>
<protein>
    <submittedName>
        <fullName evidence="2">Uncharacterized protein</fullName>
    </submittedName>
</protein>
<feature type="non-terminal residue" evidence="2">
    <location>
        <position position="1"/>
    </location>
</feature>
<feature type="compositionally biased region" description="Low complexity" evidence="1">
    <location>
        <begin position="50"/>
        <end position="71"/>
    </location>
</feature>
<dbReference type="AlphaFoldDB" id="W2HIA8"/>
<evidence type="ECO:0000256" key="1">
    <source>
        <dbReference type="SAM" id="MobiDB-lite"/>
    </source>
</evidence>
<gene>
    <name evidence="2" type="ORF">L915_02680</name>
</gene>
<name>W2HIA8_PHYNI</name>
<dbReference type="Proteomes" id="UP000053236">
    <property type="component" value="Unassembled WGS sequence"/>
</dbReference>
<evidence type="ECO:0000313" key="2">
    <source>
        <dbReference type="EMBL" id="ETK94226.1"/>
    </source>
</evidence>
<proteinExistence type="predicted"/>
<reference evidence="2" key="1">
    <citation type="submission" date="2013-11" db="EMBL/GenBank/DDBJ databases">
        <title>The Genome Sequence of Phytophthora parasitica CJ02B3.</title>
        <authorList>
            <consortium name="The Broad Institute Genomics Platform"/>
            <person name="Russ C."/>
            <person name="Tyler B."/>
            <person name="Panabieres F."/>
            <person name="Shan W."/>
            <person name="Tripathy S."/>
            <person name="Grunwald N."/>
            <person name="Machado M."/>
            <person name="Johnson C.S."/>
            <person name="Arredondo F."/>
            <person name="Hong C."/>
            <person name="Coffey M."/>
            <person name="Young S.K."/>
            <person name="Zeng Q."/>
            <person name="Gargeya S."/>
            <person name="Fitzgerald M."/>
            <person name="Abouelleil A."/>
            <person name="Alvarado L."/>
            <person name="Chapman S.B."/>
            <person name="Gainer-Dewar J."/>
            <person name="Goldberg J."/>
            <person name="Griggs A."/>
            <person name="Gujja S."/>
            <person name="Hansen M."/>
            <person name="Howarth C."/>
            <person name="Imamovic A."/>
            <person name="Ireland A."/>
            <person name="Larimer J."/>
            <person name="McCowan C."/>
            <person name="Murphy C."/>
            <person name="Pearson M."/>
            <person name="Poon T.W."/>
            <person name="Priest M."/>
            <person name="Roberts A."/>
            <person name="Saif S."/>
            <person name="Shea T."/>
            <person name="Sykes S."/>
            <person name="Wortman J."/>
            <person name="Nusbaum C."/>
            <person name="Birren B."/>
        </authorList>
    </citation>
    <scope>NUCLEOTIDE SEQUENCE [LARGE SCALE GENOMIC DNA]</scope>
    <source>
        <strain evidence="2">CJ02B3</strain>
    </source>
</reference>
<feature type="compositionally biased region" description="Basic residues" evidence="1">
    <location>
        <begin position="86"/>
        <end position="96"/>
    </location>
</feature>
<dbReference type="EMBL" id="KI684667">
    <property type="protein sequence ID" value="ETK94226.1"/>
    <property type="molecule type" value="Genomic_DNA"/>
</dbReference>
<sequence>KKERTSPASPTRRECSEATEVLVISFNQERYVSLTAETCERDPDSRVFQSSTSWTASLKSASSASSHSRGSQVRPAGPVYPPKPLCIRRHPRHHVDRRWITRRSDVQQRQLDDDQDSSDLGVGELSCGQSRAWQQM</sequence>
<organism evidence="2">
    <name type="scientific">Phytophthora nicotianae</name>
    <name type="common">Potato buckeye rot agent</name>
    <name type="synonym">Phytophthora parasitica</name>
    <dbReference type="NCBI Taxonomy" id="4792"/>
    <lineage>
        <taxon>Eukaryota</taxon>
        <taxon>Sar</taxon>
        <taxon>Stramenopiles</taxon>
        <taxon>Oomycota</taxon>
        <taxon>Peronosporomycetes</taxon>
        <taxon>Peronosporales</taxon>
        <taxon>Peronosporaceae</taxon>
        <taxon>Phytophthora</taxon>
    </lineage>
</organism>
<feature type="region of interest" description="Disordered" evidence="1">
    <location>
        <begin position="41"/>
        <end position="136"/>
    </location>
</feature>
<dbReference type="VEuPathDB" id="FungiDB:PPTG_24845"/>
<feature type="compositionally biased region" description="Polar residues" evidence="1">
    <location>
        <begin position="127"/>
        <end position="136"/>
    </location>
</feature>